<reference evidence="2 4" key="2">
    <citation type="submission" date="2018-03" db="EMBL/GenBank/DDBJ databases">
        <authorList>
            <person name="Fogelqvist J."/>
        </authorList>
    </citation>
    <scope>NUCLEOTIDE SEQUENCE [LARGE SCALE GENOMIC DNA]</scope>
</reference>
<dbReference type="EMBL" id="CDSF01000079">
    <property type="protein sequence ID" value="CEO97221.1"/>
    <property type="molecule type" value="Genomic_DNA"/>
</dbReference>
<dbReference type="Proteomes" id="UP000039324">
    <property type="component" value="Unassembled WGS sequence"/>
</dbReference>
<dbReference type="AlphaFoldDB" id="A0A0G4IPV9"/>
<geneLocation type="mitochondrion" evidence="2"/>
<proteinExistence type="predicted"/>
<dbReference type="EMBL" id="OVEO01000008">
    <property type="protein sequence ID" value="SPQ97532.1"/>
    <property type="molecule type" value="Genomic_DNA"/>
</dbReference>
<protein>
    <submittedName>
        <fullName evidence="1">Uncharacterized protein</fullName>
    </submittedName>
</protein>
<evidence type="ECO:0000313" key="4">
    <source>
        <dbReference type="Proteomes" id="UP000290189"/>
    </source>
</evidence>
<gene>
    <name evidence="1" type="ORF">PBRA_000566</name>
    <name evidence="2" type="ORF">PLBR_LOCUS4747</name>
</gene>
<accession>A0A0G4IPV9</accession>
<evidence type="ECO:0000313" key="1">
    <source>
        <dbReference type="EMBL" id="CEO97221.1"/>
    </source>
</evidence>
<keyword evidence="2" id="KW-0496">Mitochondrion</keyword>
<sequence>MYALMALSLGDGRAEGAAGGHGKPVDIATFYAREAQDTQRGARQEALGRLVRDEFRLQCQGGTFDAPRNLFSPADVSYGIAPVRDAALFESEKIAVWQQLNAHTALAAVIASDDDPSAALWALRDLAATLARSLRVPVTSVSVDLIEENPDAFYVVADRIAPFGRVNLHERGDWRLLDNGPCDT</sequence>
<evidence type="ECO:0000313" key="3">
    <source>
        <dbReference type="Proteomes" id="UP000039324"/>
    </source>
</evidence>
<keyword evidence="3" id="KW-1185">Reference proteome</keyword>
<reference evidence="1 3" key="1">
    <citation type="submission" date="2015-02" db="EMBL/GenBank/DDBJ databases">
        <authorList>
            <person name="Chooi Y.-H."/>
        </authorList>
    </citation>
    <scope>NUCLEOTIDE SEQUENCE [LARGE SCALE GENOMIC DNA]</scope>
    <source>
        <strain evidence="1">E3</strain>
    </source>
</reference>
<evidence type="ECO:0000313" key="2">
    <source>
        <dbReference type="EMBL" id="SPQ97532.1"/>
    </source>
</evidence>
<name>A0A0G4IPV9_PLABS</name>
<dbReference type="Proteomes" id="UP000290189">
    <property type="component" value="Unassembled WGS sequence"/>
</dbReference>
<organism evidence="1 3">
    <name type="scientific">Plasmodiophora brassicae</name>
    <name type="common">Clubroot disease agent</name>
    <dbReference type="NCBI Taxonomy" id="37360"/>
    <lineage>
        <taxon>Eukaryota</taxon>
        <taxon>Sar</taxon>
        <taxon>Rhizaria</taxon>
        <taxon>Endomyxa</taxon>
        <taxon>Phytomyxea</taxon>
        <taxon>Plasmodiophorida</taxon>
        <taxon>Plasmodiophoridae</taxon>
        <taxon>Plasmodiophora</taxon>
    </lineage>
</organism>